<dbReference type="AlphaFoldDB" id="A0A6J4JF90"/>
<sequence>MRHETAHLMEKRSALLASLDDPRPAVISVTNTAHAGTRVSIDEVALEVAATTGYANFTRDSATGTIRTSPLT</sequence>
<accession>A0A6J4JF90</accession>
<dbReference type="EMBL" id="CADCTO010000445">
    <property type="protein sequence ID" value="CAA9278436.1"/>
    <property type="molecule type" value="Genomic_DNA"/>
</dbReference>
<proteinExistence type="predicted"/>
<organism evidence="1">
    <name type="scientific">uncultured Armatimonadetes bacterium</name>
    <dbReference type="NCBI Taxonomy" id="157466"/>
    <lineage>
        <taxon>Bacteria</taxon>
        <taxon>Bacillati</taxon>
        <taxon>Armatimonadota</taxon>
        <taxon>environmental samples</taxon>
    </lineage>
</organism>
<evidence type="ECO:0000313" key="1">
    <source>
        <dbReference type="EMBL" id="CAA9278436.1"/>
    </source>
</evidence>
<reference evidence="1" key="1">
    <citation type="submission" date="2020-02" db="EMBL/GenBank/DDBJ databases">
        <authorList>
            <person name="Meier V. D."/>
        </authorList>
    </citation>
    <scope>NUCLEOTIDE SEQUENCE</scope>
    <source>
        <strain evidence="1">AVDCRST_MAG63</strain>
    </source>
</reference>
<protein>
    <submittedName>
        <fullName evidence="1">Uncharacterized protein</fullName>
    </submittedName>
</protein>
<gene>
    <name evidence="1" type="ORF">AVDCRST_MAG63-3428</name>
</gene>
<name>A0A6J4JF90_9BACT</name>